<protein>
    <submittedName>
        <fullName evidence="2">Uncharacterized protein</fullName>
    </submittedName>
</protein>
<reference evidence="3" key="1">
    <citation type="submission" date="2016-02" db="EMBL/GenBank/DDBJ databases">
        <title>Draft genome sequence of Microdochium bolleyi, a fungal endophyte of beachgrass.</title>
        <authorList>
            <consortium name="DOE Joint Genome Institute"/>
            <person name="David A.S."/>
            <person name="May G."/>
            <person name="Haridas S."/>
            <person name="Lim J."/>
            <person name="Wang M."/>
            <person name="Labutti K."/>
            <person name="Lipzen A."/>
            <person name="Barry K."/>
            <person name="Grigoriev I.V."/>
        </authorList>
    </citation>
    <scope>NUCLEOTIDE SEQUENCE [LARGE SCALE GENOMIC DNA]</scope>
    <source>
        <strain evidence="3">J235TASD1</strain>
    </source>
</reference>
<proteinExistence type="predicted"/>
<dbReference type="Proteomes" id="UP000070501">
    <property type="component" value="Unassembled WGS sequence"/>
</dbReference>
<keyword evidence="3" id="KW-1185">Reference proteome</keyword>
<sequence length="388" mass="43248">MSTSPRPVVKDPPAPSPLVELRFAKNAKATIPRFLLEKMENPPESQPSGNSDDFIEFPDTRSDAAHTLVHYLYKGVLEIHHEESFSISDRHGVMLAVRLVATQHGPENLVTLTNAKTKTLFREGGFDMFMMALTKHCTAAGGELNEPVFHNLLRYQLAQLYDDLVKIPKDSEGSEESENDTTLILRTERYVPEYEQAMSIMAELTNEKEATGAHEVSKLHGSLAEAKCRIDDLKKETEARRIDLKEAYAEMRLMVKKPAPRKKPAGGAKRPEQYGQFASLQLRGGKTLQVLSFILDRLNNYDSHNVAVLSSESVIKAISFDISINSGSQQAAACTLKGWMTRLHIIGRAMTNRNVANMSWQRPLIKELVRSALPSEIRPLAQGLANTA</sequence>
<feature type="region of interest" description="Disordered" evidence="1">
    <location>
        <begin position="37"/>
        <end position="57"/>
    </location>
</feature>
<organism evidence="2 3">
    <name type="scientific">Microdochium bolleyi</name>
    <dbReference type="NCBI Taxonomy" id="196109"/>
    <lineage>
        <taxon>Eukaryota</taxon>
        <taxon>Fungi</taxon>
        <taxon>Dikarya</taxon>
        <taxon>Ascomycota</taxon>
        <taxon>Pezizomycotina</taxon>
        <taxon>Sordariomycetes</taxon>
        <taxon>Xylariomycetidae</taxon>
        <taxon>Xylariales</taxon>
        <taxon>Microdochiaceae</taxon>
        <taxon>Microdochium</taxon>
    </lineage>
</organism>
<dbReference type="InParanoid" id="A0A136IVE0"/>
<evidence type="ECO:0000313" key="3">
    <source>
        <dbReference type="Proteomes" id="UP000070501"/>
    </source>
</evidence>
<evidence type="ECO:0000256" key="1">
    <source>
        <dbReference type="SAM" id="MobiDB-lite"/>
    </source>
</evidence>
<gene>
    <name evidence="2" type="ORF">Micbo1qcDRAFT_207020</name>
</gene>
<name>A0A136IVE0_9PEZI</name>
<accession>A0A136IVE0</accession>
<evidence type="ECO:0000313" key="2">
    <source>
        <dbReference type="EMBL" id="KXJ88882.1"/>
    </source>
</evidence>
<dbReference type="EMBL" id="KQ964257">
    <property type="protein sequence ID" value="KXJ88882.1"/>
    <property type="molecule type" value="Genomic_DNA"/>
</dbReference>
<dbReference type="AlphaFoldDB" id="A0A136IVE0"/>